<keyword evidence="5" id="KW-1185">Reference proteome</keyword>
<dbReference type="Proteomes" id="UP000432089">
    <property type="component" value="Unassembled WGS sequence"/>
</dbReference>
<dbReference type="EMBL" id="VZDO01000003">
    <property type="protein sequence ID" value="KAB0681270.1"/>
    <property type="molecule type" value="Genomic_DNA"/>
</dbReference>
<dbReference type="Gene3D" id="3.40.630.30">
    <property type="match status" value="1"/>
</dbReference>
<gene>
    <name evidence="4" type="ORF">F6X38_05095</name>
</gene>
<sequence length="155" mass="17637">MEPLPHPDIEIRLLRLKDAREFAPLIANYNQAMFRGAPGAPDKVYAEQLLQDRTAEVLGARLDGALVGFLMFYDLPDPWTGMRSGLAEHIYVHHTHRRKGIARAMVDLLAEEADTRGWSKLVLHAPRGSAANRQFYDRIAVPADWSSYVIRFIER</sequence>
<dbReference type="RefSeq" id="WP_150968466.1">
    <property type="nucleotide sequence ID" value="NZ_VZDO01000003.1"/>
</dbReference>
<dbReference type="PROSITE" id="PS51186">
    <property type="entry name" value="GNAT"/>
    <property type="match status" value="1"/>
</dbReference>
<dbReference type="AlphaFoldDB" id="A0A7V7PRF7"/>
<evidence type="ECO:0000259" key="3">
    <source>
        <dbReference type="PROSITE" id="PS51186"/>
    </source>
</evidence>
<protein>
    <submittedName>
        <fullName evidence="4">GNAT family N-acetyltransferase</fullName>
    </submittedName>
</protein>
<organism evidence="4 5">
    <name type="scientific">Plantimonas leprariae</name>
    <dbReference type="NCBI Taxonomy" id="2615207"/>
    <lineage>
        <taxon>Bacteria</taxon>
        <taxon>Pseudomonadati</taxon>
        <taxon>Pseudomonadota</taxon>
        <taxon>Alphaproteobacteria</taxon>
        <taxon>Hyphomicrobiales</taxon>
        <taxon>Aurantimonadaceae</taxon>
        <taxon>Plantimonas</taxon>
    </lineage>
</organism>
<dbReference type="GO" id="GO:0016747">
    <property type="term" value="F:acyltransferase activity, transferring groups other than amino-acyl groups"/>
    <property type="evidence" value="ECO:0007669"/>
    <property type="project" value="InterPro"/>
</dbReference>
<keyword evidence="1 4" id="KW-0808">Transferase</keyword>
<proteinExistence type="predicted"/>
<evidence type="ECO:0000313" key="5">
    <source>
        <dbReference type="Proteomes" id="UP000432089"/>
    </source>
</evidence>
<dbReference type="CDD" id="cd04301">
    <property type="entry name" value="NAT_SF"/>
    <property type="match status" value="1"/>
</dbReference>
<dbReference type="InterPro" id="IPR016181">
    <property type="entry name" value="Acyl_CoA_acyltransferase"/>
</dbReference>
<comment type="caution">
    <text evidence="4">The sequence shown here is derived from an EMBL/GenBank/DDBJ whole genome shotgun (WGS) entry which is preliminary data.</text>
</comment>
<accession>A0A7V7PRF7</accession>
<dbReference type="InterPro" id="IPR000182">
    <property type="entry name" value="GNAT_dom"/>
</dbReference>
<dbReference type="PANTHER" id="PTHR43877">
    <property type="entry name" value="AMINOALKYLPHOSPHONATE N-ACETYLTRANSFERASE-RELATED-RELATED"/>
    <property type="match status" value="1"/>
</dbReference>
<evidence type="ECO:0000256" key="1">
    <source>
        <dbReference type="ARBA" id="ARBA00022679"/>
    </source>
</evidence>
<dbReference type="Pfam" id="PF00583">
    <property type="entry name" value="Acetyltransf_1"/>
    <property type="match status" value="1"/>
</dbReference>
<reference evidence="4 5" key="1">
    <citation type="submission" date="2019-09" db="EMBL/GenBank/DDBJ databases">
        <title>YIM 132180 draft genome.</title>
        <authorList>
            <person name="Zhang K."/>
        </authorList>
    </citation>
    <scope>NUCLEOTIDE SEQUENCE [LARGE SCALE GENOMIC DNA]</scope>
    <source>
        <strain evidence="4 5">YIM 132180</strain>
    </source>
</reference>
<dbReference type="SUPFAM" id="SSF55729">
    <property type="entry name" value="Acyl-CoA N-acyltransferases (Nat)"/>
    <property type="match status" value="1"/>
</dbReference>
<name>A0A7V7PRF7_9HYPH</name>
<feature type="domain" description="N-acetyltransferase" evidence="3">
    <location>
        <begin position="9"/>
        <end position="155"/>
    </location>
</feature>
<dbReference type="InterPro" id="IPR050832">
    <property type="entry name" value="Bact_Acetyltransf"/>
</dbReference>
<evidence type="ECO:0000256" key="2">
    <source>
        <dbReference type="ARBA" id="ARBA00023315"/>
    </source>
</evidence>
<keyword evidence="2" id="KW-0012">Acyltransferase</keyword>
<evidence type="ECO:0000313" key="4">
    <source>
        <dbReference type="EMBL" id="KAB0681270.1"/>
    </source>
</evidence>